<proteinExistence type="predicted"/>
<dbReference type="EMBL" id="BMJD01000011">
    <property type="protein sequence ID" value="GGB41066.1"/>
    <property type="molecule type" value="Genomic_DNA"/>
</dbReference>
<comment type="caution">
    <text evidence="1">The sequence shown here is derived from an EMBL/GenBank/DDBJ whole genome shotgun (WGS) entry which is preliminary data.</text>
</comment>
<dbReference type="AlphaFoldDB" id="A0A9W5TXB0"/>
<reference evidence="1" key="1">
    <citation type="journal article" date="2014" name="Int. J. Syst. Evol. Microbiol.">
        <title>Complete genome sequence of Corynebacterium casei LMG S-19264T (=DSM 44701T), isolated from a smear-ripened cheese.</title>
        <authorList>
            <consortium name="US DOE Joint Genome Institute (JGI-PGF)"/>
            <person name="Walter F."/>
            <person name="Albersmeier A."/>
            <person name="Kalinowski J."/>
            <person name="Ruckert C."/>
        </authorList>
    </citation>
    <scope>NUCLEOTIDE SEQUENCE</scope>
    <source>
        <strain evidence="1">CGMCC 1.15454</strain>
    </source>
</reference>
<accession>A0A9W5TXB0</accession>
<name>A0A9W5TXB0_9BACI</name>
<keyword evidence="2" id="KW-1185">Reference proteome</keyword>
<reference evidence="1" key="2">
    <citation type="submission" date="2020-09" db="EMBL/GenBank/DDBJ databases">
        <authorList>
            <person name="Sun Q."/>
            <person name="Zhou Y."/>
        </authorList>
    </citation>
    <scope>NUCLEOTIDE SEQUENCE</scope>
    <source>
        <strain evidence="1">CGMCC 1.15454</strain>
    </source>
</reference>
<organism evidence="1 2">
    <name type="scientific">Lentibacillus populi</name>
    <dbReference type="NCBI Taxonomy" id="1827502"/>
    <lineage>
        <taxon>Bacteria</taxon>
        <taxon>Bacillati</taxon>
        <taxon>Bacillota</taxon>
        <taxon>Bacilli</taxon>
        <taxon>Bacillales</taxon>
        <taxon>Bacillaceae</taxon>
        <taxon>Lentibacillus</taxon>
    </lineage>
</organism>
<sequence>MIISVFSGQTQADEFRQGLNFILAPSPSFAAGNSINGSL</sequence>
<dbReference type="Proteomes" id="UP000621492">
    <property type="component" value="Unassembled WGS sequence"/>
</dbReference>
<protein>
    <submittedName>
        <fullName evidence="1">Uncharacterized protein</fullName>
    </submittedName>
</protein>
<gene>
    <name evidence="1" type="ORF">GCM10011409_18220</name>
</gene>
<evidence type="ECO:0000313" key="2">
    <source>
        <dbReference type="Proteomes" id="UP000621492"/>
    </source>
</evidence>
<evidence type="ECO:0000313" key="1">
    <source>
        <dbReference type="EMBL" id="GGB41066.1"/>
    </source>
</evidence>